<name>A0A4Y7QM48_9AGAM</name>
<feature type="signal peptide" evidence="3">
    <location>
        <begin position="1"/>
        <end position="25"/>
    </location>
</feature>
<dbReference type="InterPro" id="IPR036908">
    <property type="entry name" value="RlpA-like_sf"/>
</dbReference>
<dbReference type="VEuPathDB" id="FungiDB:BD410DRAFT_893476"/>
<evidence type="ECO:0000256" key="2">
    <source>
        <dbReference type="SAM" id="MobiDB-lite"/>
    </source>
</evidence>
<dbReference type="AlphaFoldDB" id="A0A4Y7QM48"/>
<evidence type="ECO:0000313" key="5">
    <source>
        <dbReference type="Proteomes" id="UP000294933"/>
    </source>
</evidence>
<accession>A0A4Y7QM48</accession>
<dbReference type="CDD" id="cd22191">
    <property type="entry name" value="DPBB_RlpA_EXP_N-like"/>
    <property type="match status" value="1"/>
</dbReference>
<evidence type="ECO:0008006" key="6">
    <source>
        <dbReference type="Google" id="ProtNLM"/>
    </source>
</evidence>
<feature type="compositionally biased region" description="Polar residues" evidence="2">
    <location>
        <begin position="170"/>
        <end position="182"/>
    </location>
</feature>
<proteinExistence type="predicted"/>
<dbReference type="PANTHER" id="PTHR31836">
    <property type="match status" value="1"/>
</dbReference>
<keyword evidence="1 3" id="KW-0732">Signal</keyword>
<feature type="region of interest" description="Disordered" evidence="2">
    <location>
        <begin position="149"/>
        <end position="188"/>
    </location>
</feature>
<dbReference type="InterPro" id="IPR051477">
    <property type="entry name" value="Expansin_CellWall"/>
</dbReference>
<evidence type="ECO:0000256" key="3">
    <source>
        <dbReference type="SAM" id="SignalP"/>
    </source>
</evidence>
<dbReference type="PANTHER" id="PTHR31836:SF28">
    <property type="entry name" value="SRCR DOMAIN-CONTAINING PROTEIN-RELATED"/>
    <property type="match status" value="1"/>
</dbReference>
<dbReference type="Proteomes" id="UP000294933">
    <property type="component" value="Unassembled WGS sequence"/>
</dbReference>
<dbReference type="Gene3D" id="2.40.40.10">
    <property type="entry name" value="RlpA-like domain"/>
    <property type="match status" value="1"/>
</dbReference>
<reference evidence="4 5" key="1">
    <citation type="submission" date="2018-06" db="EMBL/GenBank/DDBJ databases">
        <title>A transcriptomic atlas of mushroom development highlights an independent origin of complex multicellularity.</title>
        <authorList>
            <consortium name="DOE Joint Genome Institute"/>
            <person name="Krizsan K."/>
            <person name="Almasi E."/>
            <person name="Merenyi Z."/>
            <person name="Sahu N."/>
            <person name="Viragh M."/>
            <person name="Koszo T."/>
            <person name="Mondo S."/>
            <person name="Kiss B."/>
            <person name="Balint B."/>
            <person name="Kues U."/>
            <person name="Barry K."/>
            <person name="Hegedus J.C."/>
            <person name="Henrissat B."/>
            <person name="Johnson J."/>
            <person name="Lipzen A."/>
            <person name="Ohm R."/>
            <person name="Nagy I."/>
            <person name="Pangilinan J."/>
            <person name="Yan J."/>
            <person name="Xiong Y."/>
            <person name="Grigoriev I.V."/>
            <person name="Hibbett D.S."/>
            <person name="Nagy L.G."/>
        </authorList>
    </citation>
    <scope>NUCLEOTIDE SEQUENCE [LARGE SCALE GENOMIC DNA]</scope>
    <source>
        <strain evidence="4 5">SZMC22713</strain>
    </source>
</reference>
<feature type="chain" id="PRO_5021300177" description="RlpA-like protein double-psi beta-barrel domain-containing protein" evidence="3">
    <location>
        <begin position="26"/>
        <end position="299"/>
    </location>
</feature>
<evidence type="ECO:0000313" key="4">
    <source>
        <dbReference type="EMBL" id="TDL28465.1"/>
    </source>
</evidence>
<gene>
    <name evidence="4" type="ORF">BD410DRAFT_893476</name>
</gene>
<organism evidence="4 5">
    <name type="scientific">Rickenella mellea</name>
    <dbReference type="NCBI Taxonomy" id="50990"/>
    <lineage>
        <taxon>Eukaryota</taxon>
        <taxon>Fungi</taxon>
        <taxon>Dikarya</taxon>
        <taxon>Basidiomycota</taxon>
        <taxon>Agaricomycotina</taxon>
        <taxon>Agaricomycetes</taxon>
        <taxon>Hymenochaetales</taxon>
        <taxon>Rickenellaceae</taxon>
        <taxon>Rickenella</taxon>
    </lineage>
</organism>
<evidence type="ECO:0000256" key="1">
    <source>
        <dbReference type="ARBA" id="ARBA00022729"/>
    </source>
</evidence>
<sequence>MFADSPLRSFVVFFGLLCVFTTVLATHVHHIPHKRITLPRSESSDGNVSVKRGQNAQFTTFSPGVGACGGTNTEHDYIVALNAQQYGDGSDCWKKITISYGGKTIGAQITDMCPGCGFNGLDLSTALFEALAPISKGVIFGDWWFDDNPPTQKTTTPPPPAASSTKQRHSATVSAAKQSTAGHTAHTVDSLIEKSQERCKYSSAMVSTWSFKGSNALPQCLSPSPSWFLLSAPHSRCPAPPAVARTLRTSVSTPDHPRRLSRVVLTLYAGAAFAPARRANTFPAAPPSPAKFLYLAMIL</sequence>
<dbReference type="SUPFAM" id="SSF50685">
    <property type="entry name" value="Barwin-like endoglucanases"/>
    <property type="match status" value="1"/>
</dbReference>
<protein>
    <recommendedName>
        <fullName evidence="6">RlpA-like protein double-psi beta-barrel domain-containing protein</fullName>
    </recommendedName>
</protein>
<dbReference type="EMBL" id="ML170157">
    <property type="protein sequence ID" value="TDL28465.1"/>
    <property type="molecule type" value="Genomic_DNA"/>
</dbReference>
<keyword evidence="5" id="KW-1185">Reference proteome</keyword>
<dbReference type="OrthoDB" id="623670at2759"/>